<organism evidence="2 3">
    <name type="scientific">Rosa chinensis</name>
    <name type="common">China rose</name>
    <dbReference type="NCBI Taxonomy" id="74649"/>
    <lineage>
        <taxon>Eukaryota</taxon>
        <taxon>Viridiplantae</taxon>
        <taxon>Streptophyta</taxon>
        <taxon>Embryophyta</taxon>
        <taxon>Tracheophyta</taxon>
        <taxon>Spermatophyta</taxon>
        <taxon>Magnoliopsida</taxon>
        <taxon>eudicotyledons</taxon>
        <taxon>Gunneridae</taxon>
        <taxon>Pentapetalae</taxon>
        <taxon>rosids</taxon>
        <taxon>fabids</taxon>
        <taxon>Rosales</taxon>
        <taxon>Rosaceae</taxon>
        <taxon>Rosoideae</taxon>
        <taxon>Rosoideae incertae sedis</taxon>
        <taxon>Rosa</taxon>
    </lineage>
</organism>
<dbReference type="Proteomes" id="UP000238479">
    <property type="component" value="Chromosome 3"/>
</dbReference>
<keyword evidence="1" id="KW-1133">Transmembrane helix</keyword>
<evidence type="ECO:0000313" key="3">
    <source>
        <dbReference type="Proteomes" id="UP000238479"/>
    </source>
</evidence>
<accession>A0A2P6RF44</accession>
<keyword evidence="1" id="KW-0472">Membrane</keyword>
<keyword evidence="1" id="KW-0812">Transmembrane</keyword>
<reference evidence="2 3" key="1">
    <citation type="journal article" date="2018" name="Nat. Genet.">
        <title>The Rosa genome provides new insights in the design of modern roses.</title>
        <authorList>
            <person name="Bendahmane M."/>
        </authorList>
    </citation>
    <scope>NUCLEOTIDE SEQUENCE [LARGE SCALE GENOMIC DNA]</scope>
    <source>
        <strain evidence="3">cv. Old Blush</strain>
    </source>
</reference>
<feature type="transmembrane region" description="Helical" evidence="1">
    <location>
        <begin position="48"/>
        <end position="67"/>
    </location>
</feature>
<proteinExistence type="predicted"/>
<keyword evidence="3" id="KW-1185">Reference proteome</keyword>
<protein>
    <submittedName>
        <fullName evidence="2">Uncharacterized protein</fullName>
    </submittedName>
</protein>
<evidence type="ECO:0000256" key="1">
    <source>
        <dbReference type="SAM" id="Phobius"/>
    </source>
</evidence>
<name>A0A2P6RF44_ROSCH</name>
<gene>
    <name evidence="2" type="ORF">RchiOBHm_Chr3g0486041</name>
</gene>
<sequence length="68" mass="8131">MVEDFSDQFEKLEKPETMKFIGAMKRWGIDPKDCPTFFSIWVLPSSQFFYNILFCILEFLYVIGCEFI</sequence>
<evidence type="ECO:0000313" key="2">
    <source>
        <dbReference type="EMBL" id="PRQ45058.1"/>
    </source>
</evidence>
<dbReference type="EMBL" id="PDCK01000041">
    <property type="protein sequence ID" value="PRQ45058.1"/>
    <property type="molecule type" value="Genomic_DNA"/>
</dbReference>
<comment type="caution">
    <text evidence="2">The sequence shown here is derived from an EMBL/GenBank/DDBJ whole genome shotgun (WGS) entry which is preliminary data.</text>
</comment>
<dbReference type="Gramene" id="PRQ45058">
    <property type="protein sequence ID" value="PRQ45058"/>
    <property type="gene ID" value="RchiOBHm_Chr3g0486041"/>
</dbReference>
<dbReference type="AlphaFoldDB" id="A0A2P6RF44"/>